<dbReference type="InterPro" id="IPR002201">
    <property type="entry name" value="Glyco_trans_9"/>
</dbReference>
<keyword evidence="1" id="KW-0328">Glycosyltransferase</keyword>
<name>B3EBQ0_TRIL1</name>
<dbReference type="RefSeq" id="WP_012471413.1">
    <property type="nucleotide sequence ID" value="NC_010814.1"/>
</dbReference>
<evidence type="ECO:0000313" key="4">
    <source>
        <dbReference type="Proteomes" id="UP000002420"/>
    </source>
</evidence>
<dbReference type="CAZy" id="GT9">
    <property type="family name" value="Glycosyltransferase Family 9"/>
</dbReference>
<dbReference type="Pfam" id="PF01075">
    <property type="entry name" value="Glyco_transf_9"/>
    <property type="match status" value="1"/>
</dbReference>
<dbReference type="eggNOG" id="COG0859">
    <property type="taxonomic scope" value="Bacteria"/>
</dbReference>
<dbReference type="GO" id="GO:0008713">
    <property type="term" value="F:ADP-heptose-lipopolysaccharide heptosyltransferase activity"/>
    <property type="evidence" value="ECO:0007669"/>
    <property type="project" value="TreeGrafter"/>
</dbReference>
<dbReference type="InterPro" id="IPR051199">
    <property type="entry name" value="LPS_LOS_Heptosyltrfase"/>
</dbReference>
<organism evidence="3 4">
    <name type="scientific">Trichlorobacter lovleyi (strain ATCC BAA-1151 / DSM 17278 / SZ)</name>
    <name type="common">Geobacter lovleyi</name>
    <dbReference type="NCBI Taxonomy" id="398767"/>
    <lineage>
        <taxon>Bacteria</taxon>
        <taxon>Pseudomonadati</taxon>
        <taxon>Thermodesulfobacteriota</taxon>
        <taxon>Desulfuromonadia</taxon>
        <taxon>Geobacterales</taxon>
        <taxon>Geobacteraceae</taxon>
        <taxon>Trichlorobacter</taxon>
    </lineage>
</organism>
<evidence type="ECO:0000256" key="2">
    <source>
        <dbReference type="ARBA" id="ARBA00022679"/>
    </source>
</evidence>
<evidence type="ECO:0000256" key="1">
    <source>
        <dbReference type="ARBA" id="ARBA00022676"/>
    </source>
</evidence>
<dbReference type="SUPFAM" id="SSF53756">
    <property type="entry name" value="UDP-Glycosyltransferase/glycogen phosphorylase"/>
    <property type="match status" value="1"/>
</dbReference>
<dbReference type="OrthoDB" id="9768048at2"/>
<protein>
    <submittedName>
        <fullName evidence="3">Glycosyl transferase family 9</fullName>
    </submittedName>
</protein>
<dbReference type="STRING" id="398767.Glov_3383"/>
<accession>B3EBQ0</accession>
<dbReference type="EMBL" id="CP001089">
    <property type="protein sequence ID" value="ACD97089.1"/>
    <property type="molecule type" value="Genomic_DNA"/>
</dbReference>
<evidence type="ECO:0000313" key="3">
    <source>
        <dbReference type="EMBL" id="ACD97089.1"/>
    </source>
</evidence>
<dbReference type="KEGG" id="glo:Glov_3383"/>
<dbReference type="GO" id="GO:0009244">
    <property type="term" value="P:lipopolysaccharide core region biosynthetic process"/>
    <property type="evidence" value="ECO:0007669"/>
    <property type="project" value="TreeGrafter"/>
</dbReference>
<dbReference type="PANTHER" id="PTHR30160:SF1">
    <property type="entry name" value="LIPOPOLYSACCHARIDE 1,2-N-ACETYLGLUCOSAMINETRANSFERASE-RELATED"/>
    <property type="match status" value="1"/>
</dbReference>
<dbReference type="Proteomes" id="UP000002420">
    <property type="component" value="Chromosome"/>
</dbReference>
<proteinExistence type="predicted"/>
<dbReference type="GO" id="GO:0005829">
    <property type="term" value="C:cytosol"/>
    <property type="evidence" value="ECO:0007669"/>
    <property type="project" value="TreeGrafter"/>
</dbReference>
<reference evidence="3 4" key="1">
    <citation type="submission" date="2008-05" db="EMBL/GenBank/DDBJ databases">
        <title>Complete sequence of chromosome of Geobacter lovleyi SZ.</title>
        <authorList>
            <consortium name="US DOE Joint Genome Institute"/>
            <person name="Lucas S."/>
            <person name="Copeland A."/>
            <person name="Lapidus A."/>
            <person name="Glavina del Rio T."/>
            <person name="Dalin E."/>
            <person name="Tice H."/>
            <person name="Bruce D."/>
            <person name="Goodwin L."/>
            <person name="Pitluck S."/>
            <person name="Chertkov O."/>
            <person name="Meincke L."/>
            <person name="Brettin T."/>
            <person name="Detter J.C."/>
            <person name="Han C."/>
            <person name="Tapia R."/>
            <person name="Kuske C.R."/>
            <person name="Schmutz J."/>
            <person name="Larimer F."/>
            <person name="Land M."/>
            <person name="Hauser L."/>
            <person name="Kyrpides N."/>
            <person name="Mikhailova N."/>
            <person name="Sung Y."/>
            <person name="Fletcher K.E."/>
            <person name="Ritalahti K.M."/>
            <person name="Loeffler F.E."/>
            <person name="Richardson P."/>
        </authorList>
    </citation>
    <scope>NUCLEOTIDE SEQUENCE [LARGE SCALE GENOMIC DNA]</scope>
    <source>
        <strain evidence="4">ATCC BAA-1151 / DSM 17278 / SZ</strain>
    </source>
</reference>
<dbReference type="Gene3D" id="3.40.50.2000">
    <property type="entry name" value="Glycogen Phosphorylase B"/>
    <property type="match status" value="2"/>
</dbReference>
<sequence>MKILLIKLGHSETLDPEVGKVTSLGDVLRTTPLLTALKERHPEAKITWLVDEAAVPLISGNPLLDRVLVVDAFVPFQLMREQFDIVINLEKHPGVCALADMVDAWARYGFRFDAMTGSCQAYEKGQGFLQYIRDKSTPDPERRPWQQNLIEMLGLEWKEQPYVLGYYPNNELLFDVGLNHMVGSKWPTKRMPEEHWLAVAKALESSGLRVSWQQGLDNLHRYTEWISSCRVILSQDSLGLHLALALGKRIVGLFGPTDPREVCLYGQGETIWSETCPQMPCGQPQCLLERHCMAEIPVHRVLEALQRQLKPGV</sequence>
<dbReference type="AlphaFoldDB" id="B3EBQ0"/>
<dbReference type="PANTHER" id="PTHR30160">
    <property type="entry name" value="TETRAACYLDISACCHARIDE 4'-KINASE-RELATED"/>
    <property type="match status" value="1"/>
</dbReference>
<dbReference type="HOGENOM" id="CLU_038371_0_0_7"/>
<dbReference type="CDD" id="cd03789">
    <property type="entry name" value="GT9_LPS_heptosyltransferase"/>
    <property type="match status" value="1"/>
</dbReference>
<keyword evidence="2 3" id="KW-0808">Transferase</keyword>
<keyword evidence="4" id="KW-1185">Reference proteome</keyword>
<gene>
    <name evidence="3" type="ordered locus">Glov_3383</name>
</gene>